<dbReference type="Pfam" id="PF00089">
    <property type="entry name" value="Trypsin"/>
    <property type="match status" value="1"/>
</dbReference>
<keyword evidence="1" id="KW-1015">Disulfide bond</keyword>
<evidence type="ECO:0000256" key="1">
    <source>
        <dbReference type="ARBA" id="ARBA00023157"/>
    </source>
</evidence>
<dbReference type="EMBL" id="BLXT01007525">
    <property type="protein sequence ID" value="GFO39824.1"/>
    <property type="molecule type" value="Genomic_DNA"/>
</dbReference>
<evidence type="ECO:0000313" key="3">
    <source>
        <dbReference type="EMBL" id="GFO39824.1"/>
    </source>
</evidence>
<keyword evidence="3" id="KW-0472">Membrane</keyword>
<dbReference type="InterPro" id="IPR043504">
    <property type="entry name" value="Peptidase_S1_PA_chymotrypsin"/>
</dbReference>
<dbReference type="GO" id="GO:0006508">
    <property type="term" value="P:proteolysis"/>
    <property type="evidence" value="ECO:0007669"/>
    <property type="project" value="UniProtKB-KW"/>
</dbReference>
<dbReference type="SUPFAM" id="SSF50494">
    <property type="entry name" value="Trypsin-like serine proteases"/>
    <property type="match status" value="1"/>
</dbReference>
<proteinExistence type="predicted"/>
<dbReference type="PROSITE" id="PS00135">
    <property type="entry name" value="TRYPSIN_SER"/>
    <property type="match status" value="1"/>
</dbReference>
<dbReference type="PANTHER" id="PTHR24253:SF153">
    <property type="entry name" value="SERINE PROTEASE HEPSIN"/>
    <property type="match status" value="1"/>
</dbReference>
<dbReference type="GO" id="GO:0004252">
    <property type="term" value="F:serine-type endopeptidase activity"/>
    <property type="evidence" value="ECO:0007669"/>
    <property type="project" value="InterPro"/>
</dbReference>
<keyword evidence="3" id="KW-0812">Transmembrane</keyword>
<dbReference type="InterPro" id="IPR009003">
    <property type="entry name" value="Peptidase_S1_PA"/>
</dbReference>
<accession>A0AAV4D6Q9</accession>
<evidence type="ECO:0000259" key="2">
    <source>
        <dbReference type="PROSITE" id="PS50240"/>
    </source>
</evidence>
<keyword evidence="4" id="KW-1185">Reference proteome</keyword>
<organism evidence="3 4">
    <name type="scientific">Plakobranchus ocellatus</name>
    <dbReference type="NCBI Taxonomy" id="259542"/>
    <lineage>
        <taxon>Eukaryota</taxon>
        <taxon>Metazoa</taxon>
        <taxon>Spiralia</taxon>
        <taxon>Lophotrochozoa</taxon>
        <taxon>Mollusca</taxon>
        <taxon>Gastropoda</taxon>
        <taxon>Heterobranchia</taxon>
        <taxon>Euthyneura</taxon>
        <taxon>Panpulmonata</taxon>
        <taxon>Sacoglossa</taxon>
        <taxon>Placobranchoidea</taxon>
        <taxon>Plakobranchidae</taxon>
        <taxon>Plakobranchus</taxon>
    </lineage>
</organism>
<sequence>MDHGKCAEYWEGFEDHQMCAEFSDTPGSCPGDSGGPLSCIAPGRPFFITGIVSEGDSTCLRRGKPDFYVNVAYFKDWILKTIKDEVGSLPPPLDGSL</sequence>
<dbReference type="AlphaFoldDB" id="A0AAV4D6Q9"/>
<name>A0AAV4D6Q9_9GAST</name>
<dbReference type="PANTHER" id="PTHR24253">
    <property type="entry name" value="TRANSMEMBRANE PROTEASE SERINE"/>
    <property type="match status" value="1"/>
</dbReference>
<dbReference type="PROSITE" id="PS50240">
    <property type="entry name" value="TRYPSIN_DOM"/>
    <property type="match status" value="1"/>
</dbReference>
<gene>
    <name evidence="3" type="ORF">PoB_006632900</name>
</gene>
<protein>
    <submittedName>
        <fullName evidence="3">Transmembrane protease serine 9</fullName>
    </submittedName>
</protein>
<keyword evidence="3" id="KW-0645">Protease</keyword>
<evidence type="ECO:0000313" key="4">
    <source>
        <dbReference type="Proteomes" id="UP000735302"/>
    </source>
</evidence>
<feature type="domain" description="Peptidase S1" evidence="2">
    <location>
        <begin position="1"/>
        <end position="83"/>
    </location>
</feature>
<dbReference type="InterPro" id="IPR001254">
    <property type="entry name" value="Trypsin_dom"/>
</dbReference>
<dbReference type="InterPro" id="IPR033116">
    <property type="entry name" value="TRYPSIN_SER"/>
</dbReference>
<dbReference type="Proteomes" id="UP000735302">
    <property type="component" value="Unassembled WGS sequence"/>
</dbReference>
<comment type="caution">
    <text evidence="3">The sequence shown here is derived from an EMBL/GenBank/DDBJ whole genome shotgun (WGS) entry which is preliminary data.</text>
</comment>
<keyword evidence="3" id="KW-0378">Hydrolase</keyword>
<dbReference type="Gene3D" id="2.40.10.10">
    <property type="entry name" value="Trypsin-like serine proteases"/>
    <property type="match status" value="1"/>
</dbReference>
<reference evidence="3 4" key="1">
    <citation type="journal article" date="2021" name="Elife">
        <title>Chloroplast acquisition without the gene transfer in kleptoplastic sea slugs, Plakobranchus ocellatus.</title>
        <authorList>
            <person name="Maeda T."/>
            <person name="Takahashi S."/>
            <person name="Yoshida T."/>
            <person name="Shimamura S."/>
            <person name="Takaki Y."/>
            <person name="Nagai Y."/>
            <person name="Toyoda A."/>
            <person name="Suzuki Y."/>
            <person name="Arimoto A."/>
            <person name="Ishii H."/>
            <person name="Satoh N."/>
            <person name="Nishiyama T."/>
            <person name="Hasebe M."/>
            <person name="Maruyama T."/>
            <person name="Minagawa J."/>
            <person name="Obokata J."/>
            <person name="Shigenobu S."/>
        </authorList>
    </citation>
    <scope>NUCLEOTIDE SEQUENCE [LARGE SCALE GENOMIC DNA]</scope>
</reference>